<proteinExistence type="inferred from homology"/>
<dbReference type="RefSeq" id="WP_007418519.1">
    <property type="nucleotide sequence ID" value="NZ_ABOX02000068.1"/>
</dbReference>
<evidence type="ECO:0000313" key="6">
    <source>
        <dbReference type="Proteomes" id="UP000003688"/>
    </source>
</evidence>
<dbReference type="AlphaFoldDB" id="B9XRT6"/>
<comment type="similarity">
    <text evidence="1">Belongs to the glycosyl hydrolase 25 family.</text>
</comment>
<dbReference type="GO" id="GO:0016052">
    <property type="term" value="P:carbohydrate catabolic process"/>
    <property type="evidence" value="ECO:0007669"/>
    <property type="project" value="TreeGrafter"/>
</dbReference>
<keyword evidence="2 5" id="KW-0378">Hydrolase</keyword>
<dbReference type="InterPro" id="IPR018077">
    <property type="entry name" value="Glyco_hydro_fam25_subgr"/>
</dbReference>
<dbReference type="Gene3D" id="3.20.20.80">
    <property type="entry name" value="Glycosidases"/>
    <property type="match status" value="1"/>
</dbReference>
<dbReference type="PROSITE" id="PS51904">
    <property type="entry name" value="GLYCOSYL_HYDROL_F25_2"/>
    <property type="match status" value="1"/>
</dbReference>
<dbReference type="GO" id="GO:0003796">
    <property type="term" value="F:lysozyme activity"/>
    <property type="evidence" value="ECO:0007669"/>
    <property type="project" value="InterPro"/>
</dbReference>
<accession>B9XRT6</accession>
<keyword evidence="6" id="KW-1185">Reference proteome</keyword>
<dbReference type="CDD" id="cd00599">
    <property type="entry name" value="GH25_muramidase"/>
    <property type="match status" value="1"/>
</dbReference>
<evidence type="ECO:0000256" key="4">
    <source>
        <dbReference type="SAM" id="SignalP"/>
    </source>
</evidence>
<dbReference type="InterPro" id="IPR017853">
    <property type="entry name" value="GH"/>
</dbReference>
<dbReference type="SUPFAM" id="SSF51445">
    <property type="entry name" value="(Trans)glycosidases"/>
    <property type="match status" value="1"/>
</dbReference>
<comment type="caution">
    <text evidence="5">The sequence shown here is derived from an EMBL/GenBank/DDBJ whole genome shotgun (WGS) entry which is preliminary data.</text>
</comment>
<dbReference type="PANTHER" id="PTHR34135:SF2">
    <property type="entry name" value="LYSOZYME"/>
    <property type="match status" value="1"/>
</dbReference>
<reference evidence="5 6" key="1">
    <citation type="journal article" date="2011" name="J. Bacteriol.">
        <title>Genome sequence of 'Pedosphaera parvula' Ellin514, an aerobic Verrucomicrobial isolate from pasture soil.</title>
        <authorList>
            <person name="Kant R."/>
            <person name="van Passel M.W."/>
            <person name="Sangwan P."/>
            <person name="Palva A."/>
            <person name="Lucas S."/>
            <person name="Copeland A."/>
            <person name="Lapidus A."/>
            <person name="Glavina Del Rio T."/>
            <person name="Dalin E."/>
            <person name="Tice H."/>
            <person name="Bruce D."/>
            <person name="Goodwin L."/>
            <person name="Pitluck S."/>
            <person name="Chertkov O."/>
            <person name="Larimer F.W."/>
            <person name="Land M.L."/>
            <person name="Hauser L."/>
            <person name="Brettin T.S."/>
            <person name="Detter J.C."/>
            <person name="Han S."/>
            <person name="de Vos W.M."/>
            <person name="Janssen P.H."/>
            <person name="Smidt H."/>
        </authorList>
    </citation>
    <scope>NUCLEOTIDE SEQUENCE [LARGE SCALE GENOMIC DNA]</scope>
    <source>
        <strain evidence="5 6">Ellin514</strain>
    </source>
</reference>
<evidence type="ECO:0000256" key="3">
    <source>
        <dbReference type="ARBA" id="ARBA00023295"/>
    </source>
</evidence>
<evidence type="ECO:0000313" key="5">
    <source>
        <dbReference type="EMBL" id="EEF57447.1"/>
    </source>
</evidence>
<dbReference type="InterPro" id="IPR002053">
    <property type="entry name" value="Glyco_hydro_25"/>
</dbReference>
<keyword evidence="4" id="KW-0732">Signal</keyword>
<dbReference type="SMART" id="SM00641">
    <property type="entry name" value="Glyco_25"/>
    <property type="match status" value="1"/>
</dbReference>
<dbReference type="Proteomes" id="UP000003688">
    <property type="component" value="Unassembled WGS sequence"/>
</dbReference>
<dbReference type="STRING" id="320771.Cflav_PD0558"/>
<feature type="chain" id="PRO_5002893202" evidence="4">
    <location>
        <begin position="42"/>
        <end position="544"/>
    </location>
</feature>
<evidence type="ECO:0000256" key="2">
    <source>
        <dbReference type="ARBA" id="ARBA00022801"/>
    </source>
</evidence>
<evidence type="ECO:0000256" key="1">
    <source>
        <dbReference type="ARBA" id="ARBA00010646"/>
    </source>
</evidence>
<dbReference type="Pfam" id="PF01183">
    <property type="entry name" value="Glyco_hydro_25"/>
    <property type="match status" value="1"/>
</dbReference>
<keyword evidence="3" id="KW-0326">Glycosidase</keyword>
<gene>
    <name evidence="5" type="ORF">Cflav_PD0558</name>
</gene>
<feature type="signal peptide" evidence="4">
    <location>
        <begin position="1"/>
        <end position="41"/>
    </location>
</feature>
<dbReference type="OrthoDB" id="9772095at2"/>
<organism evidence="5 6">
    <name type="scientific">Pedosphaera parvula (strain Ellin514)</name>
    <dbReference type="NCBI Taxonomy" id="320771"/>
    <lineage>
        <taxon>Bacteria</taxon>
        <taxon>Pseudomonadati</taxon>
        <taxon>Verrucomicrobiota</taxon>
        <taxon>Pedosphaerae</taxon>
        <taxon>Pedosphaerales</taxon>
        <taxon>Pedosphaeraceae</taxon>
        <taxon>Pedosphaera</taxon>
    </lineage>
</organism>
<dbReference type="PANTHER" id="PTHR34135">
    <property type="entry name" value="LYSOZYME"/>
    <property type="match status" value="1"/>
</dbReference>
<protein>
    <submittedName>
        <fullName evidence="5">Glycoside hydrolase family 25</fullName>
    </submittedName>
</protein>
<name>B9XRT6_PEDPL</name>
<dbReference type="GO" id="GO:0009253">
    <property type="term" value="P:peptidoglycan catabolic process"/>
    <property type="evidence" value="ECO:0007669"/>
    <property type="project" value="InterPro"/>
</dbReference>
<dbReference type="GO" id="GO:0016998">
    <property type="term" value="P:cell wall macromolecule catabolic process"/>
    <property type="evidence" value="ECO:0007669"/>
    <property type="project" value="InterPro"/>
</dbReference>
<sequence precursor="true">MKTKPSPRNESIPRSHASTLPRLAITAAALALALGSTHALAQRVMGIDVSSYQGTPNWSSVRSSGITFAWAKATEGTTITDGDFTYNENNGKAAGVYMGAYHFAHPNSASPSSEAGHFWAVAGGYIQRDGKSLMPTLDFEVFSGVVGASSYSDWANKWCNIIVSDAGAAGASVRPVIYTSSCSAGNFDGSVAQWIPWIANYNGQNPQTGTPWSVCGGYDVWGAGVWDAWQYSSSGSVPGIAGAVDLDVFNGSLSSLTSTLLIAGPPSGGQAFGDFSGDGRTDYVIFRPSTATWYIRTSDTGAVSAWPFGNVGDIPLIGNWTTATRGNFALFRPSTAMWYVRQLDGTINSFQWGQTGDIPLIGAWSGQMRDQVCFRPSNGTWYIRYGDTGLTTTVSAWGQTGDIPLVGNWGGAGMMDQTLFRPSSGTWYVRIGGGPNGGQTYSFPWGQSGDIPLIGAWSGQMRDSAMFRPSNGTWYIRFGDTGNTTSFVFGQNGDQPMVGNIFGNGMIDQIVFRSSNNTWYVRDGHTGQVYNFGFGSPGDQLVHE</sequence>
<dbReference type="EMBL" id="ABOX02000068">
    <property type="protein sequence ID" value="EEF57447.1"/>
    <property type="molecule type" value="Genomic_DNA"/>
</dbReference>